<dbReference type="InterPro" id="IPR011701">
    <property type="entry name" value="MFS"/>
</dbReference>
<dbReference type="InterPro" id="IPR050171">
    <property type="entry name" value="MFS_Transporters"/>
</dbReference>
<name>A0A1F7F2B3_UNCRA</name>
<evidence type="ECO:0000259" key="8">
    <source>
        <dbReference type="PROSITE" id="PS50850"/>
    </source>
</evidence>
<dbReference type="InterPro" id="IPR036259">
    <property type="entry name" value="MFS_trans_sf"/>
</dbReference>
<keyword evidence="6 7" id="KW-0472">Membrane</keyword>
<evidence type="ECO:0000256" key="2">
    <source>
        <dbReference type="ARBA" id="ARBA00022448"/>
    </source>
</evidence>
<evidence type="ECO:0000256" key="7">
    <source>
        <dbReference type="SAM" id="Phobius"/>
    </source>
</evidence>
<evidence type="ECO:0000256" key="3">
    <source>
        <dbReference type="ARBA" id="ARBA00022475"/>
    </source>
</evidence>
<sequence>MNESTIRRRVLSIAVAISISTFAYSIIYPFLPIYLNKIRGISESRTGLAFLAIGIGSLIGAPLAGILSDRLGRRKLLIGGPIGRSFCFFILAGMVHVHAPFWAFLLMLFAAALMGTFFDNAANAYISDLVPPAERSTAYSTTRIGLNIGWMTGPAIGAFLARTPFSLLFCLTAALCLITPVIAWRLLPALPKNAAAKEPREPLWRIMKADKKLLRILGLGFVLFLTVSQFVSTLSLFATKIVGITTTQLGFLYTLNGAIVIVLQIPLNRQLDRLSIHHRVGIGALIYVAAFLGISQSTCWLHLTACIAVLTIGEIFIITALLATVSRLAPAGKVGRYIGGHSLVQGLGWALGPYIGLHLFEKWQTRPFMLWTFLSLGALIAAAGFLMQRGREKNGNGNP</sequence>
<feature type="transmembrane region" description="Helical" evidence="7">
    <location>
        <begin position="250"/>
        <end position="267"/>
    </location>
</feature>
<feature type="transmembrane region" description="Helical" evidence="7">
    <location>
        <begin position="276"/>
        <end position="294"/>
    </location>
</feature>
<keyword evidence="3" id="KW-1003">Cell membrane</keyword>
<dbReference type="PROSITE" id="PS50850">
    <property type="entry name" value="MFS"/>
    <property type="match status" value="1"/>
</dbReference>
<dbReference type="GO" id="GO:0022857">
    <property type="term" value="F:transmembrane transporter activity"/>
    <property type="evidence" value="ECO:0007669"/>
    <property type="project" value="InterPro"/>
</dbReference>
<dbReference type="InterPro" id="IPR020846">
    <property type="entry name" value="MFS_dom"/>
</dbReference>
<feature type="domain" description="Major facilitator superfamily (MFS) profile" evidence="8">
    <location>
        <begin position="9"/>
        <end position="390"/>
    </location>
</feature>
<dbReference type="PANTHER" id="PTHR23517">
    <property type="entry name" value="RESISTANCE PROTEIN MDTM, PUTATIVE-RELATED-RELATED"/>
    <property type="match status" value="1"/>
</dbReference>
<comment type="subcellular location">
    <subcellularLocation>
        <location evidence="1">Cell membrane</location>
        <topology evidence="1">Multi-pass membrane protein</topology>
    </subcellularLocation>
</comment>
<gene>
    <name evidence="9" type="ORF">A2519_19920</name>
</gene>
<feature type="transmembrane region" description="Helical" evidence="7">
    <location>
        <begin position="337"/>
        <end position="356"/>
    </location>
</feature>
<evidence type="ECO:0000313" key="10">
    <source>
        <dbReference type="Proteomes" id="UP000179243"/>
    </source>
</evidence>
<evidence type="ECO:0000256" key="6">
    <source>
        <dbReference type="ARBA" id="ARBA00023136"/>
    </source>
</evidence>
<dbReference type="AlphaFoldDB" id="A0A1F7F2B3"/>
<comment type="caution">
    <text evidence="9">The sequence shown here is derived from an EMBL/GenBank/DDBJ whole genome shotgun (WGS) entry which is preliminary data.</text>
</comment>
<feature type="transmembrane region" description="Helical" evidence="7">
    <location>
        <begin position="166"/>
        <end position="187"/>
    </location>
</feature>
<proteinExistence type="predicted"/>
<dbReference type="Gene3D" id="1.20.1250.20">
    <property type="entry name" value="MFS general substrate transporter like domains"/>
    <property type="match status" value="1"/>
</dbReference>
<dbReference type="SUPFAM" id="SSF103473">
    <property type="entry name" value="MFS general substrate transporter"/>
    <property type="match status" value="1"/>
</dbReference>
<accession>A0A1F7F2B3</accession>
<feature type="transmembrane region" description="Helical" evidence="7">
    <location>
        <begin position="47"/>
        <end position="67"/>
    </location>
</feature>
<organism evidence="9 10">
    <name type="scientific">Candidatus Raymondbacteria bacterium RIFOXYD12_FULL_49_13</name>
    <dbReference type="NCBI Taxonomy" id="1817890"/>
    <lineage>
        <taxon>Bacteria</taxon>
        <taxon>Raymondiibacteriota</taxon>
    </lineage>
</organism>
<dbReference type="PROSITE" id="PS00216">
    <property type="entry name" value="SUGAR_TRANSPORT_1"/>
    <property type="match status" value="1"/>
</dbReference>
<dbReference type="Proteomes" id="UP000179243">
    <property type="component" value="Unassembled WGS sequence"/>
</dbReference>
<evidence type="ECO:0000256" key="1">
    <source>
        <dbReference type="ARBA" id="ARBA00004651"/>
    </source>
</evidence>
<evidence type="ECO:0000256" key="4">
    <source>
        <dbReference type="ARBA" id="ARBA00022692"/>
    </source>
</evidence>
<keyword evidence="4 7" id="KW-0812">Transmembrane</keyword>
<dbReference type="Pfam" id="PF07690">
    <property type="entry name" value="MFS_1"/>
    <property type="match status" value="1"/>
</dbReference>
<feature type="transmembrane region" description="Helical" evidence="7">
    <location>
        <begin position="368"/>
        <end position="387"/>
    </location>
</feature>
<feature type="transmembrane region" description="Helical" evidence="7">
    <location>
        <begin position="300"/>
        <end position="325"/>
    </location>
</feature>
<keyword evidence="5 7" id="KW-1133">Transmembrane helix</keyword>
<reference evidence="9 10" key="1">
    <citation type="journal article" date="2016" name="Nat. Commun.">
        <title>Thousands of microbial genomes shed light on interconnected biogeochemical processes in an aquifer system.</title>
        <authorList>
            <person name="Anantharaman K."/>
            <person name="Brown C.T."/>
            <person name="Hug L.A."/>
            <person name="Sharon I."/>
            <person name="Castelle C.J."/>
            <person name="Probst A.J."/>
            <person name="Thomas B.C."/>
            <person name="Singh A."/>
            <person name="Wilkins M.J."/>
            <person name="Karaoz U."/>
            <person name="Brodie E.L."/>
            <person name="Williams K.H."/>
            <person name="Hubbard S.S."/>
            <person name="Banfield J.F."/>
        </authorList>
    </citation>
    <scope>NUCLEOTIDE SEQUENCE [LARGE SCALE GENOMIC DNA]</scope>
</reference>
<keyword evidence="2" id="KW-0813">Transport</keyword>
<dbReference type="EMBL" id="MFYX01000141">
    <property type="protein sequence ID" value="OGK00738.1"/>
    <property type="molecule type" value="Genomic_DNA"/>
</dbReference>
<feature type="transmembrane region" description="Helical" evidence="7">
    <location>
        <begin position="213"/>
        <end position="238"/>
    </location>
</feature>
<dbReference type="InterPro" id="IPR005829">
    <property type="entry name" value="Sugar_transporter_CS"/>
</dbReference>
<feature type="transmembrane region" description="Helical" evidence="7">
    <location>
        <begin position="12"/>
        <end position="35"/>
    </location>
</feature>
<protein>
    <recommendedName>
        <fullName evidence="8">Major facilitator superfamily (MFS) profile domain-containing protein</fullName>
    </recommendedName>
</protein>
<evidence type="ECO:0000313" key="9">
    <source>
        <dbReference type="EMBL" id="OGK00738.1"/>
    </source>
</evidence>
<dbReference type="GO" id="GO:0005886">
    <property type="term" value="C:plasma membrane"/>
    <property type="evidence" value="ECO:0007669"/>
    <property type="project" value="UniProtKB-SubCell"/>
</dbReference>
<dbReference type="CDD" id="cd17329">
    <property type="entry name" value="MFS_MdtH_MDR_like"/>
    <property type="match status" value="1"/>
</dbReference>
<evidence type="ECO:0000256" key="5">
    <source>
        <dbReference type="ARBA" id="ARBA00022989"/>
    </source>
</evidence>